<dbReference type="Gene3D" id="3.40.50.300">
    <property type="entry name" value="P-loop containing nucleotide triphosphate hydrolases"/>
    <property type="match status" value="1"/>
</dbReference>
<dbReference type="CDD" id="cd00066">
    <property type="entry name" value="G-alpha"/>
    <property type="match status" value="1"/>
</dbReference>
<keyword evidence="5" id="KW-0807">Transducer</keyword>
<dbReference type="EMBL" id="KE346360">
    <property type="protein sequence ID" value="KJE89708.1"/>
    <property type="molecule type" value="Genomic_DNA"/>
</dbReference>
<keyword evidence="10" id="KW-1185">Reference proteome</keyword>
<dbReference type="GO" id="GO:0003924">
    <property type="term" value="F:GTPase activity"/>
    <property type="evidence" value="ECO:0007669"/>
    <property type="project" value="InterPro"/>
</dbReference>
<dbReference type="GO" id="GO:0046872">
    <property type="term" value="F:metal ion binding"/>
    <property type="evidence" value="ECO:0007669"/>
    <property type="project" value="UniProtKB-KW"/>
</dbReference>
<sequence length="350" mass="40528">MGFCSSTPEDAEAKRRSSEIENQLKRDARDYRKEVKLLLLGAGESGKSTIVKQMRIIHGEGYSAKDCAEFKNIIYDNIVKSMQTLVIQAEKFELPLQHPELADKLKEYEGQQQVLFEEYADSVTQLWADPSIQETFDRKRQFQLNDSAKYYFDDLPRISSADYVPNEQDVLRSRVATTGIIEYKFTLGTSVFRMVDVGGQRSERRKWIHCFEGVTSIVFVIESSGYDQVLFEDENTNRMQEALTLFDTIVNYKWFENTSMILFLNKMDILAEKLPKSDISKYFSDYKGSPTDVEAVKEFIRHLFVEKNRNPSKQIYPHYTTATDTNNIRFVFAAVRDTILQTNLTNYGLV</sequence>
<proteinExistence type="predicted"/>
<dbReference type="FunFam" id="1.10.400.10:FF:000007">
    <property type="entry name" value="Guanine nucleotide-binding protein subunit alpha"/>
    <property type="match status" value="1"/>
</dbReference>
<dbReference type="InterPro" id="IPR000469">
    <property type="entry name" value="Gprotein_alpha_12/13"/>
</dbReference>
<dbReference type="GO" id="GO:0005525">
    <property type="term" value="F:GTP binding"/>
    <property type="evidence" value="ECO:0007669"/>
    <property type="project" value="UniProtKB-KW"/>
</dbReference>
<name>A0A0D2WJU3_CAPO3</name>
<accession>A0A0D2WJU3</accession>
<feature type="binding site" evidence="6">
    <location>
        <position position="322"/>
    </location>
    <ligand>
        <name>GTP</name>
        <dbReference type="ChEBI" id="CHEBI:37565"/>
    </ligand>
</feature>
<dbReference type="SUPFAM" id="SSF52540">
    <property type="entry name" value="P-loop containing nucleoside triphosphate hydrolases"/>
    <property type="match status" value="1"/>
</dbReference>
<keyword evidence="3 7" id="KW-0460">Magnesium</keyword>
<dbReference type="InParanoid" id="A0A0D2WJU3"/>
<evidence type="ECO:0000313" key="10">
    <source>
        <dbReference type="Proteomes" id="UP000008743"/>
    </source>
</evidence>
<organism evidence="9 10">
    <name type="scientific">Capsaspora owczarzaki (strain ATCC 30864)</name>
    <dbReference type="NCBI Taxonomy" id="595528"/>
    <lineage>
        <taxon>Eukaryota</taxon>
        <taxon>Filasterea</taxon>
        <taxon>Capsaspora</taxon>
    </lineage>
</organism>
<dbReference type="PhylomeDB" id="A0A0D2WJU3"/>
<evidence type="ECO:0000256" key="5">
    <source>
        <dbReference type="ARBA" id="ARBA00023224"/>
    </source>
</evidence>
<dbReference type="FunFam" id="3.40.50.300:FF:000692">
    <property type="entry name" value="Guanine nucleotide-binding protein subunit alpha"/>
    <property type="match status" value="1"/>
</dbReference>
<evidence type="ECO:0000256" key="7">
    <source>
        <dbReference type="PIRSR" id="PIRSR601019-2"/>
    </source>
</evidence>
<dbReference type="PRINTS" id="PR00318">
    <property type="entry name" value="GPROTEINA"/>
</dbReference>
<dbReference type="RefSeq" id="XP_004366010.1">
    <property type="nucleotide sequence ID" value="XM_004365953.2"/>
</dbReference>
<feature type="binding site" evidence="7">
    <location>
        <position position="177"/>
    </location>
    <ligand>
        <name>Mg(2+)</name>
        <dbReference type="ChEBI" id="CHEBI:18420"/>
    </ligand>
</feature>
<dbReference type="InterPro" id="IPR011025">
    <property type="entry name" value="GproteinA_insert"/>
</dbReference>
<dbReference type="PANTHER" id="PTHR10218:SF360">
    <property type="entry name" value="GUANINE NUCLEOTIDE-BINDING PROTEIN SUBUNIT ALPHA HOMOLOG"/>
    <property type="match status" value="1"/>
</dbReference>
<dbReference type="eggNOG" id="KOG0085">
    <property type="taxonomic scope" value="Eukaryota"/>
</dbReference>
<dbReference type="GO" id="GO:0007188">
    <property type="term" value="P:adenylate cyclase-modulating G protein-coupled receptor signaling pathway"/>
    <property type="evidence" value="ECO:0007669"/>
    <property type="project" value="TreeGrafter"/>
</dbReference>
<dbReference type="GO" id="GO:0031683">
    <property type="term" value="F:G-protein beta/gamma-subunit complex binding"/>
    <property type="evidence" value="ECO:0007669"/>
    <property type="project" value="InterPro"/>
</dbReference>
<evidence type="ECO:0000256" key="6">
    <source>
        <dbReference type="PIRSR" id="PIRSR601019-1"/>
    </source>
</evidence>
<feature type="binding site" evidence="7">
    <location>
        <position position="48"/>
    </location>
    <ligand>
        <name>Mg(2+)</name>
        <dbReference type="ChEBI" id="CHEBI:18420"/>
    </ligand>
</feature>
<dbReference type="GO" id="GO:0005834">
    <property type="term" value="C:heterotrimeric G-protein complex"/>
    <property type="evidence" value="ECO:0007669"/>
    <property type="project" value="TreeGrafter"/>
</dbReference>
<dbReference type="GO" id="GO:0032502">
    <property type="term" value="P:developmental process"/>
    <property type="evidence" value="ECO:0007669"/>
    <property type="project" value="UniProtKB-ARBA"/>
</dbReference>
<keyword evidence="2 6" id="KW-0547">Nucleotide-binding</keyword>
<dbReference type="GO" id="GO:0001664">
    <property type="term" value="F:G protein-coupled receptor binding"/>
    <property type="evidence" value="ECO:0007669"/>
    <property type="project" value="InterPro"/>
</dbReference>
<dbReference type="OMA" id="LRIHYVC"/>
<dbReference type="PRINTS" id="PR00440">
    <property type="entry name" value="GPROTEINA12"/>
</dbReference>
<feature type="binding site" evidence="6">
    <location>
        <begin position="44"/>
        <end position="49"/>
    </location>
    <ligand>
        <name>GTP</name>
        <dbReference type="ChEBI" id="CHEBI:37565"/>
    </ligand>
</feature>
<dbReference type="SMART" id="SM00275">
    <property type="entry name" value="G_alpha"/>
    <property type="match status" value="1"/>
</dbReference>
<protein>
    <submittedName>
        <fullName evidence="9">Guanine nucleotide-binding protein G(Q) subunit alpha</fullName>
    </submittedName>
</protein>
<feature type="binding site" evidence="6">
    <location>
        <begin position="146"/>
        <end position="147"/>
    </location>
    <ligand>
        <name>GTP</name>
        <dbReference type="ChEBI" id="CHEBI:37565"/>
    </ligand>
</feature>
<evidence type="ECO:0000256" key="2">
    <source>
        <dbReference type="ARBA" id="ARBA00022741"/>
    </source>
</evidence>
<feature type="binding site" evidence="6">
    <location>
        <begin position="171"/>
        <end position="177"/>
    </location>
    <ligand>
        <name>GTP</name>
        <dbReference type="ChEBI" id="CHEBI:37565"/>
    </ligand>
</feature>
<dbReference type="AlphaFoldDB" id="A0A0D2WJU3"/>
<dbReference type="InterPro" id="IPR027417">
    <property type="entry name" value="P-loop_NTPase"/>
</dbReference>
<dbReference type="FunFam" id="3.40.50.300:FF:000720">
    <property type="entry name" value="Guanine nucleotide-binding protein G(k) subunit alpha"/>
    <property type="match status" value="1"/>
</dbReference>
<feature type="binding site" evidence="6">
    <location>
        <begin position="265"/>
        <end position="268"/>
    </location>
    <ligand>
        <name>GTP</name>
        <dbReference type="ChEBI" id="CHEBI:37565"/>
    </ligand>
</feature>
<dbReference type="GO" id="GO:0005737">
    <property type="term" value="C:cytoplasm"/>
    <property type="evidence" value="ECO:0007669"/>
    <property type="project" value="TreeGrafter"/>
</dbReference>
<dbReference type="SUPFAM" id="SSF47895">
    <property type="entry name" value="Transducin (alpha subunit), insertion domain"/>
    <property type="match status" value="1"/>
</dbReference>
<evidence type="ECO:0000313" key="9">
    <source>
        <dbReference type="EMBL" id="KJE89708.1"/>
    </source>
</evidence>
<reference evidence="10" key="1">
    <citation type="submission" date="2011-02" db="EMBL/GenBank/DDBJ databases">
        <title>The Genome Sequence of Capsaspora owczarzaki ATCC 30864.</title>
        <authorList>
            <person name="Russ C."/>
            <person name="Cuomo C."/>
            <person name="Burger G."/>
            <person name="Gray M.W."/>
            <person name="Holland P.W.H."/>
            <person name="King N."/>
            <person name="Lang F.B.F."/>
            <person name="Roger A.J."/>
            <person name="Ruiz-Trillo I."/>
            <person name="Young S.K."/>
            <person name="Zeng Q."/>
            <person name="Gargeya S."/>
            <person name="Alvarado L."/>
            <person name="Berlin A."/>
            <person name="Chapman S.B."/>
            <person name="Chen Z."/>
            <person name="Freedman E."/>
            <person name="Gellesch M."/>
            <person name="Goldberg J."/>
            <person name="Griggs A."/>
            <person name="Gujja S."/>
            <person name="Heilman E."/>
            <person name="Heiman D."/>
            <person name="Howarth C."/>
            <person name="Mehta T."/>
            <person name="Neiman D."/>
            <person name="Pearson M."/>
            <person name="Roberts A."/>
            <person name="Saif S."/>
            <person name="Shea T."/>
            <person name="Shenoy N."/>
            <person name="Sisk P."/>
            <person name="Stolte C."/>
            <person name="Sykes S."/>
            <person name="White J."/>
            <person name="Yandava C."/>
            <person name="Haas B."/>
            <person name="Nusbaum C."/>
            <person name="Birren B."/>
        </authorList>
    </citation>
    <scope>NUCLEOTIDE SEQUENCE</scope>
    <source>
        <strain evidence="10">ATCC 30864</strain>
    </source>
</reference>
<evidence type="ECO:0000256" key="4">
    <source>
        <dbReference type="ARBA" id="ARBA00023134"/>
    </source>
</evidence>
<evidence type="ECO:0000256" key="8">
    <source>
        <dbReference type="SAM" id="MobiDB-lite"/>
    </source>
</evidence>
<dbReference type="GO" id="GO:0007266">
    <property type="term" value="P:Rho protein signal transduction"/>
    <property type="evidence" value="ECO:0007669"/>
    <property type="project" value="InterPro"/>
</dbReference>
<evidence type="ECO:0000256" key="3">
    <source>
        <dbReference type="ARBA" id="ARBA00022842"/>
    </source>
</evidence>
<feature type="compositionally biased region" description="Basic and acidic residues" evidence="8">
    <location>
        <begin position="11"/>
        <end position="20"/>
    </location>
</feature>
<dbReference type="Gene3D" id="1.10.400.10">
    <property type="entry name" value="GI Alpha 1, domain 2-like"/>
    <property type="match status" value="1"/>
</dbReference>
<dbReference type="PANTHER" id="PTHR10218">
    <property type="entry name" value="GTP-BINDING PROTEIN ALPHA SUBUNIT"/>
    <property type="match status" value="1"/>
</dbReference>
<dbReference type="InterPro" id="IPR001019">
    <property type="entry name" value="Gprotein_alpha_su"/>
</dbReference>
<dbReference type="Proteomes" id="UP000008743">
    <property type="component" value="Unassembled WGS sequence"/>
</dbReference>
<evidence type="ECO:0000256" key="1">
    <source>
        <dbReference type="ARBA" id="ARBA00022723"/>
    </source>
</evidence>
<dbReference type="STRING" id="595528.A0A0D2WJU3"/>
<feature type="region of interest" description="Disordered" evidence="8">
    <location>
        <begin position="1"/>
        <end position="20"/>
    </location>
</feature>
<keyword evidence="1 7" id="KW-0479">Metal-binding</keyword>
<keyword evidence="4 6" id="KW-0342">GTP-binding</keyword>
<dbReference type="OrthoDB" id="5817230at2759"/>
<dbReference type="FunCoup" id="A0A0D2WJU3">
    <property type="interactions" value="112"/>
</dbReference>
<feature type="binding site" evidence="6">
    <location>
        <begin position="196"/>
        <end position="200"/>
    </location>
    <ligand>
        <name>GTP</name>
        <dbReference type="ChEBI" id="CHEBI:37565"/>
    </ligand>
</feature>
<dbReference type="Pfam" id="PF00503">
    <property type="entry name" value="G-alpha"/>
    <property type="match status" value="1"/>
</dbReference>
<gene>
    <name evidence="9" type="ORF">CAOG_001139</name>
</gene>
<dbReference type="PROSITE" id="PS51882">
    <property type="entry name" value="G_ALPHA"/>
    <property type="match status" value="1"/>
</dbReference>